<evidence type="ECO:0000256" key="1">
    <source>
        <dbReference type="SAM" id="Phobius"/>
    </source>
</evidence>
<reference evidence="2" key="1">
    <citation type="submission" date="2018-05" db="EMBL/GenBank/DDBJ databases">
        <authorList>
            <person name="Lanie J.A."/>
            <person name="Ng W.-L."/>
            <person name="Kazmierczak K.M."/>
            <person name="Andrzejewski T.M."/>
            <person name="Davidsen T.M."/>
            <person name="Wayne K.J."/>
            <person name="Tettelin H."/>
            <person name="Glass J.I."/>
            <person name="Rusch D."/>
            <person name="Podicherti R."/>
            <person name="Tsui H.-C.T."/>
            <person name="Winkler M.E."/>
        </authorList>
    </citation>
    <scope>NUCLEOTIDE SEQUENCE</scope>
</reference>
<dbReference type="InterPro" id="IPR038770">
    <property type="entry name" value="Na+/solute_symporter_sf"/>
</dbReference>
<feature type="transmembrane region" description="Helical" evidence="1">
    <location>
        <begin position="33"/>
        <end position="51"/>
    </location>
</feature>
<organism evidence="2">
    <name type="scientific">marine metagenome</name>
    <dbReference type="NCBI Taxonomy" id="408172"/>
    <lineage>
        <taxon>unclassified sequences</taxon>
        <taxon>metagenomes</taxon>
        <taxon>ecological metagenomes</taxon>
    </lineage>
</organism>
<sequence length="82" mass="8904">MEHQIASSVLSVGLLVFVAHFFTALFERTKVPDVLPLILIGIVIGPTVFNFVDESNFGNLGSILSAIALALMLFEGRSHLTF</sequence>
<feature type="transmembrane region" description="Helical" evidence="1">
    <location>
        <begin position="6"/>
        <end position="26"/>
    </location>
</feature>
<keyword evidence="1" id="KW-1133">Transmembrane helix</keyword>
<dbReference type="Gene3D" id="1.20.1530.20">
    <property type="match status" value="1"/>
</dbReference>
<feature type="non-terminal residue" evidence="2">
    <location>
        <position position="82"/>
    </location>
</feature>
<evidence type="ECO:0000313" key="2">
    <source>
        <dbReference type="EMBL" id="SVD62320.1"/>
    </source>
</evidence>
<keyword evidence="1" id="KW-0472">Membrane</keyword>
<protein>
    <submittedName>
        <fullName evidence="2">Uncharacterized protein</fullName>
    </submittedName>
</protein>
<name>A0A382WUR3_9ZZZZ</name>
<keyword evidence="1" id="KW-0812">Transmembrane</keyword>
<proteinExistence type="predicted"/>
<gene>
    <name evidence="2" type="ORF">METZ01_LOCUS415174</name>
</gene>
<dbReference type="AlphaFoldDB" id="A0A382WUR3"/>
<dbReference type="EMBL" id="UINC01162523">
    <property type="protein sequence ID" value="SVD62320.1"/>
    <property type="molecule type" value="Genomic_DNA"/>
</dbReference>
<feature type="transmembrane region" description="Helical" evidence="1">
    <location>
        <begin position="57"/>
        <end position="74"/>
    </location>
</feature>
<accession>A0A382WUR3</accession>
<feature type="non-terminal residue" evidence="2">
    <location>
        <position position="1"/>
    </location>
</feature>